<dbReference type="InterPro" id="IPR001107">
    <property type="entry name" value="Band_7"/>
</dbReference>
<comment type="similarity">
    <text evidence="1 2">Belongs to the band 7/mec-2 family. HflK subfamily.</text>
</comment>
<dbReference type="SUPFAM" id="SSF117892">
    <property type="entry name" value="Band 7/SPFH domain"/>
    <property type="match status" value="1"/>
</dbReference>
<dbReference type="GO" id="GO:0008233">
    <property type="term" value="F:peptidase activity"/>
    <property type="evidence" value="ECO:0007669"/>
    <property type="project" value="UniProtKB-KW"/>
</dbReference>
<keyword evidence="4" id="KW-0378">Hydrolase</keyword>
<organism evidence="4 5">
    <name type="scientific">Eiseniibacteriota bacterium</name>
    <dbReference type="NCBI Taxonomy" id="2212470"/>
    <lineage>
        <taxon>Bacteria</taxon>
        <taxon>Candidatus Eiseniibacteriota</taxon>
    </lineage>
</organism>
<proteinExistence type="inferred from homology"/>
<dbReference type="GO" id="GO:0006508">
    <property type="term" value="P:proteolysis"/>
    <property type="evidence" value="ECO:0007669"/>
    <property type="project" value="UniProtKB-KW"/>
</dbReference>
<dbReference type="EMBL" id="JAHJDP010000117">
    <property type="protein sequence ID" value="MBU2693197.1"/>
    <property type="molecule type" value="Genomic_DNA"/>
</dbReference>
<evidence type="ECO:0000256" key="2">
    <source>
        <dbReference type="RuleBase" id="RU364113"/>
    </source>
</evidence>
<comment type="function">
    <text evidence="2">HflC and HflK could encode or regulate a protease.</text>
</comment>
<sequence>MTGHKGLLALLGVFLIALIWIAGGIYTVQNGEAAVLKRFGGLQREGIGPGLHFCIPRPVDETQIAKTGEVHRIRIAGDTGSKLEFITGDENLIDTDIVVQYRISGLREYLFGTKSPDDVLQQAVRTALLETASKMKVDDILTSGKTLIQNEVRIKTQDWLKKYGTGITVVAVTLQSVDPPVEAAAAFRRVSDARAESAQSINNAESQRERKLSLARAESAQMIAAAEVEAENRFSAAVGAAQWFGPLLQQNRDAPLQTRVELYRKVMEDVLSKAEMIILAPGESPRIDVHLRRGEKE</sequence>
<gene>
    <name evidence="4" type="primary">hflK</name>
    <name evidence="4" type="ORF">KJ970_19955</name>
</gene>
<comment type="subcellular location">
    <subcellularLocation>
        <location evidence="2">Membrane</location>
    </subcellularLocation>
</comment>
<evidence type="ECO:0000259" key="3">
    <source>
        <dbReference type="SMART" id="SM00244"/>
    </source>
</evidence>
<dbReference type="CDD" id="cd03404">
    <property type="entry name" value="SPFH_HflK"/>
    <property type="match status" value="1"/>
</dbReference>
<comment type="subunit">
    <text evidence="2">HflC and HflK may interact to form a multimeric complex.</text>
</comment>
<reference evidence="4" key="1">
    <citation type="submission" date="2021-05" db="EMBL/GenBank/DDBJ databases">
        <title>Energy efficiency and biological interactions define the core microbiome of deep oligotrophic groundwater.</title>
        <authorList>
            <person name="Mehrshad M."/>
            <person name="Lopez-Fernandez M."/>
            <person name="Bell E."/>
            <person name="Bernier-Latmani R."/>
            <person name="Bertilsson S."/>
            <person name="Dopson M."/>
        </authorList>
    </citation>
    <scope>NUCLEOTIDE SEQUENCE</scope>
    <source>
        <strain evidence="4">Modern_marine.mb.64</strain>
    </source>
</reference>
<dbReference type="InterPro" id="IPR010201">
    <property type="entry name" value="HflK"/>
</dbReference>
<dbReference type="AlphaFoldDB" id="A0A948S0S8"/>
<dbReference type="Gene3D" id="3.30.479.30">
    <property type="entry name" value="Band 7 domain"/>
    <property type="match status" value="1"/>
</dbReference>
<comment type="caution">
    <text evidence="4">The sequence shown here is derived from an EMBL/GenBank/DDBJ whole genome shotgun (WGS) entry which is preliminary data.</text>
</comment>
<name>A0A948S0S8_UNCEI</name>
<evidence type="ECO:0000313" key="5">
    <source>
        <dbReference type="Proteomes" id="UP000777784"/>
    </source>
</evidence>
<evidence type="ECO:0000256" key="1">
    <source>
        <dbReference type="ARBA" id="ARBA00006971"/>
    </source>
</evidence>
<dbReference type="Proteomes" id="UP000777784">
    <property type="component" value="Unassembled WGS sequence"/>
</dbReference>
<evidence type="ECO:0000313" key="4">
    <source>
        <dbReference type="EMBL" id="MBU2693197.1"/>
    </source>
</evidence>
<protein>
    <recommendedName>
        <fullName evidence="2">Protein HflK</fullName>
    </recommendedName>
</protein>
<dbReference type="InterPro" id="IPR036013">
    <property type="entry name" value="Band_7/SPFH_dom_sf"/>
</dbReference>
<accession>A0A948S0S8</accession>
<dbReference type="GO" id="GO:0016020">
    <property type="term" value="C:membrane"/>
    <property type="evidence" value="ECO:0007669"/>
    <property type="project" value="UniProtKB-SubCell"/>
</dbReference>
<dbReference type="PANTHER" id="PTHR42911">
    <property type="entry name" value="MODULATOR OF FTSH PROTEASE HFLC"/>
    <property type="match status" value="1"/>
</dbReference>
<keyword evidence="4" id="KW-0645">Protease</keyword>
<feature type="domain" description="Band 7" evidence="3">
    <location>
        <begin position="23"/>
        <end position="191"/>
    </location>
</feature>
<dbReference type="PANTHER" id="PTHR42911:SF1">
    <property type="entry name" value="MODULATOR OF FTSH PROTEASE HFLC"/>
    <property type="match status" value="1"/>
</dbReference>
<dbReference type="Pfam" id="PF01145">
    <property type="entry name" value="Band_7"/>
    <property type="match status" value="1"/>
</dbReference>
<dbReference type="SMART" id="SM00244">
    <property type="entry name" value="PHB"/>
    <property type="match status" value="1"/>
</dbReference>
<dbReference type="NCBIfam" id="TIGR01933">
    <property type="entry name" value="hflK"/>
    <property type="match status" value="1"/>
</dbReference>